<dbReference type="OrthoDB" id="3048040at2759"/>
<dbReference type="SUPFAM" id="SSF52047">
    <property type="entry name" value="RNI-like"/>
    <property type="match status" value="1"/>
</dbReference>
<dbReference type="Proteomes" id="UP000724874">
    <property type="component" value="Unassembled WGS sequence"/>
</dbReference>
<organism evidence="2 3">
    <name type="scientific">Gymnopilus junonius</name>
    <name type="common">Spectacular rustgill mushroom</name>
    <name type="synonym">Gymnopilus spectabilis subsp. junonius</name>
    <dbReference type="NCBI Taxonomy" id="109634"/>
    <lineage>
        <taxon>Eukaryota</taxon>
        <taxon>Fungi</taxon>
        <taxon>Dikarya</taxon>
        <taxon>Basidiomycota</taxon>
        <taxon>Agaricomycotina</taxon>
        <taxon>Agaricomycetes</taxon>
        <taxon>Agaricomycetidae</taxon>
        <taxon>Agaricales</taxon>
        <taxon>Agaricineae</taxon>
        <taxon>Hymenogastraceae</taxon>
        <taxon>Gymnopilus</taxon>
    </lineage>
</organism>
<evidence type="ECO:0000313" key="3">
    <source>
        <dbReference type="Proteomes" id="UP000724874"/>
    </source>
</evidence>
<accession>A0A9P5TH31</accession>
<evidence type="ECO:0000256" key="1">
    <source>
        <dbReference type="SAM" id="MobiDB-lite"/>
    </source>
</evidence>
<evidence type="ECO:0000313" key="2">
    <source>
        <dbReference type="EMBL" id="KAF8880237.1"/>
    </source>
</evidence>
<protein>
    <submittedName>
        <fullName evidence="2">Uncharacterized protein</fullName>
    </submittedName>
</protein>
<proteinExistence type="predicted"/>
<feature type="region of interest" description="Disordered" evidence="1">
    <location>
        <begin position="308"/>
        <end position="338"/>
    </location>
</feature>
<reference evidence="2" key="1">
    <citation type="submission" date="2020-11" db="EMBL/GenBank/DDBJ databases">
        <authorList>
            <consortium name="DOE Joint Genome Institute"/>
            <person name="Ahrendt S."/>
            <person name="Riley R."/>
            <person name="Andreopoulos W."/>
            <person name="LaButti K."/>
            <person name="Pangilinan J."/>
            <person name="Ruiz-duenas F.J."/>
            <person name="Barrasa J.M."/>
            <person name="Sanchez-Garcia M."/>
            <person name="Camarero S."/>
            <person name="Miyauchi S."/>
            <person name="Serrano A."/>
            <person name="Linde D."/>
            <person name="Babiker R."/>
            <person name="Drula E."/>
            <person name="Ayuso-Fernandez I."/>
            <person name="Pacheco R."/>
            <person name="Padilla G."/>
            <person name="Ferreira P."/>
            <person name="Barriuso J."/>
            <person name="Kellner H."/>
            <person name="Castanera R."/>
            <person name="Alfaro M."/>
            <person name="Ramirez L."/>
            <person name="Pisabarro A.G."/>
            <person name="Kuo A."/>
            <person name="Tritt A."/>
            <person name="Lipzen A."/>
            <person name="He G."/>
            <person name="Yan M."/>
            <person name="Ng V."/>
            <person name="Cullen D."/>
            <person name="Martin F."/>
            <person name="Rosso M.-N."/>
            <person name="Henrissat B."/>
            <person name="Hibbett D."/>
            <person name="Martinez A.T."/>
            <person name="Grigoriev I.V."/>
        </authorList>
    </citation>
    <scope>NUCLEOTIDE SEQUENCE</scope>
    <source>
        <strain evidence="2">AH 44721</strain>
    </source>
</reference>
<dbReference type="Gene3D" id="3.80.10.10">
    <property type="entry name" value="Ribonuclease Inhibitor"/>
    <property type="match status" value="1"/>
</dbReference>
<keyword evidence="3" id="KW-1185">Reference proteome</keyword>
<comment type="caution">
    <text evidence="2">The sequence shown here is derived from an EMBL/GenBank/DDBJ whole genome shotgun (WGS) entry which is preliminary data.</text>
</comment>
<feature type="compositionally biased region" description="Polar residues" evidence="1">
    <location>
        <begin position="308"/>
        <end position="317"/>
    </location>
</feature>
<sequence>MHKLNTDDCCQWTLTWLERSKPHLVSVVLDYLGPADYYPSTWHRNNFHPEHLSINVLHIFTEPQSAYRLRQLDIRSQTPKSFKFFLRELRHAPYLEHLSLYSMMDPYQVGDWVTFATALRDIDRWPGLKNCRATLPNVKRFMFKSISPPFIPNLTSLTIHNLLIDYGGAKALFTTSPHLTQLALHDLQPIKEPAAGPFPPIVAASLRSLAIKIAAADWGWRYFFIWVSMPNLDCLELNGDIHPPSVFGWTSTSPLPPITKLRMINGDRTRVIVKFYHSLSCVEELELVNAPAEELFFITELQKHRDPQYNNHAQVHTTPRKKKRNPYGAMPPLSPVTA</sequence>
<name>A0A9P5TH31_GYMJU</name>
<dbReference type="InterPro" id="IPR032675">
    <property type="entry name" value="LRR_dom_sf"/>
</dbReference>
<gene>
    <name evidence="2" type="ORF">CPB84DRAFT_282017</name>
</gene>
<dbReference type="AlphaFoldDB" id="A0A9P5TH31"/>
<dbReference type="EMBL" id="JADNYJ010000142">
    <property type="protein sequence ID" value="KAF8880237.1"/>
    <property type="molecule type" value="Genomic_DNA"/>
</dbReference>